<proteinExistence type="inferred from homology"/>
<keyword evidence="4" id="KW-0347">Helicase</keyword>
<evidence type="ECO:0000259" key="7">
    <source>
        <dbReference type="PROSITE" id="PS50208"/>
    </source>
</evidence>
<dbReference type="SUPFAM" id="SSF52540">
    <property type="entry name" value="P-loop containing nucleoside triphosphate hydrolases"/>
    <property type="match status" value="1"/>
</dbReference>
<dbReference type="EC" id="3.6.4.12" evidence="8"/>
<evidence type="ECO:0000256" key="2">
    <source>
        <dbReference type="ARBA" id="ARBA00022741"/>
    </source>
</evidence>
<evidence type="ECO:0000313" key="9">
    <source>
        <dbReference type="Proteomes" id="UP000829494"/>
    </source>
</evidence>
<evidence type="ECO:0000256" key="5">
    <source>
        <dbReference type="ARBA" id="ARBA00022840"/>
    </source>
</evidence>
<dbReference type="Gene3D" id="3.40.50.1460">
    <property type="match status" value="1"/>
</dbReference>
<dbReference type="InterPro" id="IPR041677">
    <property type="entry name" value="DNA2/NAM7_AAA_11"/>
</dbReference>
<accession>A0ABY3YV48</accession>
<dbReference type="GO" id="GO:0003678">
    <property type="term" value="F:DNA helicase activity"/>
    <property type="evidence" value="ECO:0007669"/>
    <property type="project" value="UniProtKB-EC"/>
</dbReference>
<dbReference type="Gene3D" id="3.40.50.300">
    <property type="entry name" value="P-loop containing nucleotide triphosphate hydrolases"/>
    <property type="match status" value="3"/>
</dbReference>
<dbReference type="Proteomes" id="UP000829494">
    <property type="component" value="Chromosome"/>
</dbReference>
<feature type="region of interest" description="Disordered" evidence="6">
    <location>
        <begin position="265"/>
        <end position="291"/>
    </location>
</feature>
<dbReference type="InterPro" id="IPR011600">
    <property type="entry name" value="Pept_C14_caspase"/>
</dbReference>
<organism evidence="8 9">
    <name type="scientific">Streptomyces rimosus subsp. rimosus</name>
    <dbReference type="NCBI Taxonomy" id="132474"/>
    <lineage>
        <taxon>Bacteria</taxon>
        <taxon>Bacillati</taxon>
        <taxon>Actinomycetota</taxon>
        <taxon>Actinomycetes</taxon>
        <taxon>Kitasatosporales</taxon>
        <taxon>Streptomycetaceae</taxon>
        <taxon>Streptomyces</taxon>
    </lineage>
</organism>
<dbReference type="GO" id="GO:0016787">
    <property type="term" value="F:hydrolase activity"/>
    <property type="evidence" value="ECO:0007669"/>
    <property type="project" value="UniProtKB-KW"/>
</dbReference>
<evidence type="ECO:0000256" key="6">
    <source>
        <dbReference type="SAM" id="MobiDB-lite"/>
    </source>
</evidence>
<dbReference type="PANTHER" id="PTHR43788:SF8">
    <property type="entry name" value="DNA-BINDING PROTEIN SMUBP-2"/>
    <property type="match status" value="1"/>
</dbReference>
<dbReference type="PANTHER" id="PTHR43788">
    <property type="entry name" value="DNA2/NAM7 HELICASE FAMILY MEMBER"/>
    <property type="match status" value="1"/>
</dbReference>
<comment type="similarity">
    <text evidence="1">Belongs to the DNA2/NAM7 helicase family.</text>
</comment>
<dbReference type="GeneID" id="66859552"/>
<dbReference type="Pfam" id="PF13087">
    <property type="entry name" value="AAA_12"/>
    <property type="match status" value="1"/>
</dbReference>
<dbReference type="SUPFAM" id="SSF52129">
    <property type="entry name" value="Caspase-like"/>
    <property type="match status" value="1"/>
</dbReference>
<keyword evidence="3 8" id="KW-0378">Hydrolase</keyword>
<evidence type="ECO:0000313" key="8">
    <source>
        <dbReference type="EMBL" id="UNZ01373.1"/>
    </source>
</evidence>
<dbReference type="InterPro" id="IPR050534">
    <property type="entry name" value="Coronavir_polyprotein_1ab"/>
</dbReference>
<dbReference type="NCBIfam" id="NF047832">
    <property type="entry name" value="caspase_w_EACC1"/>
    <property type="match status" value="1"/>
</dbReference>
<feature type="domain" description="Caspase family p20" evidence="7">
    <location>
        <begin position="5"/>
        <end position="138"/>
    </location>
</feature>
<gene>
    <name evidence="8" type="primary">recD1</name>
    <name evidence="8" type="ORF">SRIMR7_04405</name>
</gene>
<dbReference type="InterPro" id="IPR001309">
    <property type="entry name" value="Pept_C14_p20"/>
</dbReference>
<keyword evidence="5" id="KW-0067">ATP-binding</keyword>
<sequence>MTRLHKRRALLIGNEHYDDGRFSPLASVRADVWGLAQVLKHRNIGNFVSVQTESDLTADDMRVVIGEFLQERDEDELALVYVSGHGVRTVRDGGEFHFVAKDTDYDRVASTAVSAGFLNDTLEECVAPQKIVMIDCCRSGGFAVGLRTSDRRPENSVSKSGEQPPLTSRGVYVLSSSRAGEDSNADAGDGEEVKPSAFTGEVIEALRTGKVSKDSGSAVTVSDLFHYVNRRMRAVDGGRQVPVQSTHGVDDRIVIADSPFGRAPILDPLRSRPRTAAGEAPQPRAAKSANEQPTWGNLLDYYRECVLAESAETPLMDVSHQDTSYVCLDGAERFISGDVDDDGCVALPEEAAPLVNSAAEDDAELWAGYPAVVLTGPRAGRPWRQPKFAPLLVRRVEIVQDEGEVRLKPYGPVQPHPQLAHDWLGEEEANQLIDTFQPSWHRGQHDRMAVEVRNLLTQEFELPCVQELRPDQLADRIDVRTPGHGARNTAVLFAARPQTGFTKGLLNDFADIAEQANQIGKTALGALAPEASQRARSHAHTDPEPARLVTPLPCNEAQTAVLRSAMTRRLTVATGPPGTGKSQLVANLVATAIAAGQTVLVASTNNDAVDEVWRRCDKLVPGSVVRTGSARKNGKSNAEHEAAALHALRTGPEPSTTVATASMATALATDSLAEVRQGLAHLAETEARLRRAGEARAHHAEQLGTTVTELQDLLGGTSRWRELENKARRLAHTRFLGSWRRTRFLRTTGLKEYAADPATGCLALAGFAAAEAEWRDGREHAAAVDDTSLTRALHDAESTVQDASRTLLAATVQAAAWAGRRRILDLLMARDGKRSDWPQMRRVLGRSNGSTDAPAVAGWAVTSLSARRFPPGPALFDLVVVDEASQCAIPHVLPLLFRARRALVIGDPMQLTHITQTSSHREALIRHANGLRSDWLEKHHLAYRRHSAFHAAEQSAGGTLLLDEHFRCHPHIAGISNDFFYDGGLTVLTDTRGRPALAHRPAVIWTDVTGRAARPPFGGSWVNEDEIRKVLDSVRYLLEQLPPEATVGVVTPFTAQAETLRKRLRPYDEERLRIGTVHTFQGGERDVMVFSLVAAEGMHPGAVEWVGGQLNLWNVAITRARCHLIVVGDKELWRKRGGVGAALLEAAERDGVPPGDKEEDVLLKRLYRTLSRTEEGTVTLGEIVHGHSADALVRGVGATAPRAVLLDRGINEGSDAARHLRLMLHRRNLLGSEDREVEAVRWPAWRLYETGEQRGVSNTVPERL</sequence>
<dbReference type="CDD" id="cd18808">
    <property type="entry name" value="SF1_C_Upf1"/>
    <property type="match status" value="1"/>
</dbReference>
<evidence type="ECO:0000256" key="3">
    <source>
        <dbReference type="ARBA" id="ARBA00022801"/>
    </source>
</evidence>
<keyword evidence="9" id="KW-1185">Reference proteome</keyword>
<dbReference type="InterPro" id="IPR047187">
    <property type="entry name" value="SF1_C_Upf1"/>
</dbReference>
<protein>
    <submittedName>
        <fullName evidence="8">ATP-dependent RecD-like DNA helicase</fullName>
        <ecNumber evidence="8">3.6.4.12</ecNumber>
    </submittedName>
</protein>
<name>A0ABY3YV48_STRRM</name>
<dbReference type="Pfam" id="PF13086">
    <property type="entry name" value="AAA_11"/>
    <property type="match status" value="2"/>
</dbReference>
<dbReference type="Pfam" id="PF00656">
    <property type="entry name" value="Peptidase_C14"/>
    <property type="match status" value="1"/>
</dbReference>
<evidence type="ECO:0000256" key="1">
    <source>
        <dbReference type="ARBA" id="ARBA00007913"/>
    </source>
</evidence>
<evidence type="ECO:0000256" key="4">
    <source>
        <dbReference type="ARBA" id="ARBA00022806"/>
    </source>
</evidence>
<dbReference type="InterPro" id="IPR041679">
    <property type="entry name" value="DNA2/NAM7-like_C"/>
</dbReference>
<dbReference type="RefSeq" id="WP_004571767.1">
    <property type="nucleotide sequence ID" value="NZ_CP043497.1"/>
</dbReference>
<reference evidence="8 9" key="1">
    <citation type="submission" date="2022-03" db="EMBL/GenBank/DDBJ databases">
        <title>Complete genome of Streptomyces rimosus ssp. rimosus R7 (=ATCC 10970).</title>
        <authorList>
            <person name="Beganovic S."/>
            <person name="Ruckert C."/>
            <person name="Busche T."/>
            <person name="Kalinowski J."/>
            <person name="Wittmann C."/>
        </authorList>
    </citation>
    <scope>NUCLEOTIDE SEQUENCE [LARGE SCALE GENOMIC DNA]</scope>
    <source>
        <strain evidence="8 9">R7</strain>
    </source>
</reference>
<dbReference type="EMBL" id="CP094298">
    <property type="protein sequence ID" value="UNZ01373.1"/>
    <property type="molecule type" value="Genomic_DNA"/>
</dbReference>
<keyword evidence="2" id="KW-0547">Nucleotide-binding</keyword>
<dbReference type="InterPro" id="IPR027417">
    <property type="entry name" value="P-loop_NTPase"/>
</dbReference>
<dbReference type="PROSITE" id="PS50208">
    <property type="entry name" value="CASPASE_P20"/>
    <property type="match status" value="1"/>
</dbReference>
<dbReference type="InterPro" id="IPR029030">
    <property type="entry name" value="Caspase-like_dom_sf"/>
</dbReference>
<feature type="region of interest" description="Disordered" evidence="6">
    <location>
        <begin position="148"/>
        <end position="170"/>
    </location>
</feature>
<feature type="region of interest" description="Disordered" evidence="6">
    <location>
        <begin position="529"/>
        <end position="550"/>
    </location>
</feature>